<dbReference type="InterPro" id="IPR050222">
    <property type="entry name" value="MATE_MdtK"/>
</dbReference>
<feature type="transmembrane region" description="Helical" evidence="10">
    <location>
        <begin position="393"/>
        <end position="416"/>
    </location>
</feature>
<keyword evidence="2" id="KW-0813">Transport</keyword>
<evidence type="ECO:0000256" key="3">
    <source>
        <dbReference type="ARBA" id="ARBA00022449"/>
    </source>
</evidence>
<accession>A0A2N1PTR7</accession>
<proteinExistence type="predicted"/>
<evidence type="ECO:0000256" key="4">
    <source>
        <dbReference type="ARBA" id="ARBA00022475"/>
    </source>
</evidence>
<dbReference type="GO" id="GO:0005886">
    <property type="term" value="C:plasma membrane"/>
    <property type="evidence" value="ECO:0007669"/>
    <property type="project" value="UniProtKB-SubCell"/>
</dbReference>
<name>A0A2N1PTR7_9BACT</name>
<comment type="subcellular location">
    <subcellularLocation>
        <location evidence="1">Cell membrane</location>
        <topology evidence="1">Multi-pass membrane protein</topology>
    </subcellularLocation>
</comment>
<dbReference type="GO" id="GO:0042910">
    <property type="term" value="F:xenobiotic transmembrane transporter activity"/>
    <property type="evidence" value="ECO:0007669"/>
    <property type="project" value="InterPro"/>
</dbReference>
<dbReference type="GO" id="GO:0015297">
    <property type="term" value="F:antiporter activity"/>
    <property type="evidence" value="ECO:0007669"/>
    <property type="project" value="UniProtKB-KW"/>
</dbReference>
<dbReference type="NCBIfam" id="TIGR00797">
    <property type="entry name" value="matE"/>
    <property type="match status" value="1"/>
</dbReference>
<dbReference type="GO" id="GO:0006811">
    <property type="term" value="P:monoatomic ion transport"/>
    <property type="evidence" value="ECO:0007669"/>
    <property type="project" value="UniProtKB-KW"/>
</dbReference>
<evidence type="ECO:0000256" key="2">
    <source>
        <dbReference type="ARBA" id="ARBA00022448"/>
    </source>
</evidence>
<feature type="transmembrane region" description="Helical" evidence="10">
    <location>
        <begin position="96"/>
        <end position="118"/>
    </location>
</feature>
<keyword evidence="6 10" id="KW-1133">Transmembrane helix</keyword>
<keyword evidence="3" id="KW-0050">Antiport</keyword>
<evidence type="ECO:0000313" key="11">
    <source>
        <dbReference type="EMBL" id="PKK91734.1"/>
    </source>
</evidence>
<feature type="transmembrane region" description="Helical" evidence="10">
    <location>
        <begin position="363"/>
        <end position="381"/>
    </location>
</feature>
<reference evidence="11 12" key="1">
    <citation type="journal article" date="2017" name="ISME J.">
        <title>Potential for microbial H2 and metal transformations associated with novel bacteria and archaea in deep terrestrial subsurface sediments.</title>
        <authorList>
            <person name="Hernsdorf A.W."/>
            <person name="Amano Y."/>
            <person name="Miyakawa K."/>
            <person name="Ise K."/>
            <person name="Suzuki Y."/>
            <person name="Anantharaman K."/>
            <person name="Probst A."/>
            <person name="Burstein D."/>
            <person name="Thomas B.C."/>
            <person name="Banfield J.F."/>
        </authorList>
    </citation>
    <scope>NUCLEOTIDE SEQUENCE [LARGE SCALE GENOMIC DNA]</scope>
    <source>
        <strain evidence="11">HGW-Wallbacteria-1</strain>
    </source>
</reference>
<gene>
    <name evidence="11" type="ORF">CVV64_03465</name>
</gene>
<evidence type="ECO:0000256" key="9">
    <source>
        <dbReference type="ARBA" id="ARBA00031636"/>
    </source>
</evidence>
<dbReference type="EMBL" id="PGXC01000002">
    <property type="protein sequence ID" value="PKK91734.1"/>
    <property type="molecule type" value="Genomic_DNA"/>
</dbReference>
<keyword evidence="8 10" id="KW-0472">Membrane</keyword>
<feature type="transmembrane region" description="Helical" evidence="10">
    <location>
        <begin position="64"/>
        <end position="84"/>
    </location>
</feature>
<comment type="caution">
    <text evidence="11">The sequence shown here is derived from an EMBL/GenBank/DDBJ whole genome shotgun (WGS) entry which is preliminary data.</text>
</comment>
<keyword evidence="7" id="KW-0406">Ion transport</keyword>
<feature type="transmembrane region" description="Helical" evidence="10">
    <location>
        <begin position="172"/>
        <end position="191"/>
    </location>
</feature>
<keyword evidence="4" id="KW-1003">Cell membrane</keyword>
<evidence type="ECO:0000256" key="10">
    <source>
        <dbReference type="SAM" id="Phobius"/>
    </source>
</evidence>
<dbReference type="PANTHER" id="PTHR43298">
    <property type="entry name" value="MULTIDRUG RESISTANCE PROTEIN NORM-RELATED"/>
    <property type="match status" value="1"/>
</dbReference>
<sequence length="457" mass="49850">MTTAMTERRLTDMSMDRAIAVVALPAMISFLCQILFELVDAYWLDRLHWEGIFASIGAASFVEWSLFALMLCVTAGITSLISQAVGARAESTWKILAWEGIIMALIMSAGITVTMEATHPWIFRTVGLEGRVLQDACTYFRVLNFGYVVMFLFNLTGIVFNAHGDTRSSMAVGLAAFLMNAVLDPFLILGWGPFPAMGIQGAALASVISQGCGTLLRFMLLVRRGYCPALPGRESIALPHCRNILKIGIPQAATHWVFSMVYPVLSHFLTVLGNVPALGALAICHRMEGVPYFAAVSLSITASALAGQYHGAGNGARGIQAVNRTVFHGTLFLGFCSVLFLTIPETLISIITSSPEIQKEGASYLRIIGTLELFMGWEVIFEGGFTGFGLTRYPMYFSIPLTLARIPLAWFLAFRAGWGVSGIWWAISLTTFFKGILIGGIFRYGSWRKSVLISSQG</sequence>
<dbReference type="AlphaFoldDB" id="A0A2N1PTR7"/>
<protein>
    <recommendedName>
        <fullName evidence="9">Multidrug-efflux transporter</fullName>
    </recommendedName>
</protein>
<dbReference type="Proteomes" id="UP000233256">
    <property type="component" value="Unassembled WGS sequence"/>
</dbReference>
<dbReference type="InterPro" id="IPR002528">
    <property type="entry name" value="MATE_fam"/>
</dbReference>
<feature type="transmembrane region" description="Helical" evidence="10">
    <location>
        <begin position="138"/>
        <end position="160"/>
    </location>
</feature>
<dbReference type="PANTHER" id="PTHR43298:SF2">
    <property type="entry name" value="FMN_FAD EXPORTER YEEO-RELATED"/>
    <property type="match status" value="1"/>
</dbReference>
<keyword evidence="5 10" id="KW-0812">Transmembrane</keyword>
<evidence type="ECO:0000256" key="1">
    <source>
        <dbReference type="ARBA" id="ARBA00004651"/>
    </source>
</evidence>
<evidence type="ECO:0000256" key="8">
    <source>
        <dbReference type="ARBA" id="ARBA00023136"/>
    </source>
</evidence>
<evidence type="ECO:0000256" key="6">
    <source>
        <dbReference type="ARBA" id="ARBA00022989"/>
    </source>
</evidence>
<feature type="transmembrane region" description="Helical" evidence="10">
    <location>
        <begin position="197"/>
        <end position="216"/>
    </location>
</feature>
<evidence type="ECO:0000313" key="12">
    <source>
        <dbReference type="Proteomes" id="UP000233256"/>
    </source>
</evidence>
<feature type="transmembrane region" description="Helical" evidence="10">
    <location>
        <begin position="321"/>
        <end position="343"/>
    </location>
</feature>
<feature type="transmembrane region" description="Helical" evidence="10">
    <location>
        <begin position="256"/>
        <end position="283"/>
    </location>
</feature>
<evidence type="ECO:0000256" key="7">
    <source>
        <dbReference type="ARBA" id="ARBA00023065"/>
    </source>
</evidence>
<organism evidence="11 12">
    <name type="scientific">Candidatus Wallbacteria bacterium HGW-Wallbacteria-1</name>
    <dbReference type="NCBI Taxonomy" id="2013854"/>
    <lineage>
        <taxon>Bacteria</taxon>
        <taxon>Candidatus Walliibacteriota</taxon>
    </lineage>
</organism>
<feature type="transmembrane region" description="Helical" evidence="10">
    <location>
        <begin position="21"/>
        <end position="44"/>
    </location>
</feature>
<dbReference type="Pfam" id="PF01554">
    <property type="entry name" value="MatE"/>
    <property type="match status" value="2"/>
</dbReference>
<dbReference type="InterPro" id="IPR048279">
    <property type="entry name" value="MdtK-like"/>
</dbReference>
<feature type="transmembrane region" description="Helical" evidence="10">
    <location>
        <begin position="289"/>
        <end position="309"/>
    </location>
</feature>
<dbReference type="PIRSF" id="PIRSF006603">
    <property type="entry name" value="DinF"/>
    <property type="match status" value="1"/>
</dbReference>
<feature type="transmembrane region" description="Helical" evidence="10">
    <location>
        <begin position="422"/>
        <end position="442"/>
    </location>
</feature>
<evidence type="ECO:0000256" key="5">
    <source>
        <dbReference type="ARBA" id="ARBA00022692"/>
    </source>
</evidence>